<accession>A0A7C9LM66</accession>
<organism evidence="2 3">
    <name type="scientific">Sediminimonas qiaohouensis</name>
    <dbReference type="NCBI Taxonomy" id="552061"/>
    <lineage>
        <taxon>Bacteria</taxon>
        <taxon>Pseudomonadati</taxon>
        <taxon>Pseudomonadota</taxon>
        <taxon>Alphaproteobacteria</taxon>
        <taxon>Rhodobacterales</taxon>
        <taxon>Roseobacteraceae</taxon>
        <taxon>Sediminimonas</taxon>
    </lineage>
</organism>
<feature type="domain" description="DUF4168" evidence="1">
    <location>
        <begin position="109"/>
        <end position="185"/>
    </location>
</feature>
<gene>
    <name evidence="2" type="ORF">FH759_03775</name>
</gene>
<protein>
    <submittedName>
        <fullName evidence="2">DUF4168 domain-containing protein</fullName>
    </submittedName>
</protein>
<evidence type="ECO:0000259" key="1">
    <source>
        <dbReference type="Pfam" id="PF13767"/>
    </source>
</evidence>
<dbReference type="Pfam" id="PF13767">
    <property type="entry name" value="DUF4168"/>
    <property type="match status" value="1"/>
</dbReference>
<dbReference type="Proteomes" id="UP000483078">
    <property type="component" value="Unassembled WGS sequence"/>
</dbReference>
<reference evidence="2 3" key="1">
    <citation type="submission" date="2019-06" db="EMBL/GenBank/DDBJ databases">
        <title>Enrichment of Autotrophic Halophilic Microorganisms from Red Sea Brine Pool Using Microbial Electrosynthesis System.</title>
        <authorList>
            <person name="Alqahtani M.F."/>
            <person name="Bajracharya S."/>
            <person name="Katuri K.P."/>
            <person name="Ali M."/>
            <person name="Saikaly P.E."/>
        </authorList>
    </citation>
    <scope>NUCLEOTIDE SEQUENCE [LARGE SCALE GENOMIC DNA]</scope>
    <source>
        <strain evidence="2">MES6</strain>
    </source>
</reference>
<name>A0A7C9LM66_9RHOB</name>
<dbReference type="InterPro" id="IPR025433">
    <property type="entry name" value="DUF4168"/>
</dbReference>
<evidence type="ECO:0000313" key="2">
    <source>
        <dbReference type="EMBL" id="MTJ03802.1"/>
    </source>
</evidence>
<dbReference type="AlphaFoldDB" id="A0A7C9LM66"/>
<comment type="caution">
    <text evidence="2">The sequence shown here is derived from an EMBL/GenBank/DDBJ whole genome shotgun (WGS) entry which is preliminary data.</text>
</comment>
<evidence type="ECO:0000313" key="3">
    <source>
        <dbReference type="Proteomes" id="UP000483078"/>
    </source>
</evidence>
<sequence length="194" mass="20589">MAGAECRVSPRVARGLPPWGRAGPGLGRHFSAGLVACRTVQGHVGASPTRQCARRNLKREKILTIKTTLAATATAVALAFAGPVAVMAQDEDQATDKAAKQMEASDVTDAKVSAFVDALVAVDAVRKDFAPKIEAEQDEEAKQELVNEANAAIVEAVDTTEGMTVDEYTSIVELAQADQALNQKIMDEIKTLQE</sequence>
<proteinExistence type="predicted"/>
<dbReference type="EMBL" id="VENJ01000004">
    <property type="protein sequence ID" value="MTJ03802.1"/>
    <property type="molecule type" value="Genomic_DNA"/>
</dbReference>